<organism evidence="2 3">
    <name type="scientific">Micromonospora rosaria</name>
    <dbReference type="NCBI Taxonomy" id="47874"/>
    <lineage>
        <taxon>Bacteria</taxon>
        <taxon>Bacillati</taxon>
        <taxon>Actinomycetota</taxon>
        <taxon>Actinomycetes</taxon>
        <taxon>Micromonosporales</taxon>
        <taxon>Micromonosporaceae</taxon>
        <taxon>Micromonospora</taxon>
    </lineage>
</organism>
<dbReference type="AlphaFoldDB" id="A0A136PUX3"/>
<evidence type="ECO:0000259" key="1">
    <source>
        <dbReference type="Pfam" id="PF07728"/>
    </source>
</evidence>
<dbReference type="InterPro" id="IPR011704">
    <property type="entry name" value="ATPase_dyneun-rel_AAA"/>
</dbReference>
<sequence>MILASAEARRSDSMNQHYADTITALGVALLADVPVVLWGDPGQGKSSVIEGLGEDLGVHVETVIASLHEPTDFGGIPAIDPVAGTARKLPPDWAKRVVEFGMQGKGSIVFYDEISTTPPATQAALLRPILTGWVGDIRLPASTRSVAAANPPDIAADGWDLAPPLANRLLHLEWALPADVVRDGFTIGWPKVTISRVDDRAVQDGFAEGKALIGAFLNARPELVTKMPASSEDAGRAFPTPRSWEMAAKLYSTAKAAGCNDTVVVMLLNGAIGVPAAGEFTEFLRKLDLPDPEGLLHDPESYVVPVARGDKVFATAASVFTAMSREITGERWLACGTILAKIADAGLADMAFMYARRWAQNDVRPRGALPTQEHMRALAPILTEMGLLTRGVAAPA</sequence>
<comment type="caution">
    <text evidence="2">The sequence shown here is derived from an EMBL/GenBank/DDBJ whole genome shotgun (WGS) entry which is preliminary data.</text>
</comment>
<dbReference type="Gene3D" id="3.40.50.300">
    <property type="entry name" value="P-loop containing nucleotide triphosphate hydrolases"/>
    <property type="match status" value="1"/>
</dbReference>
<proteinExistence type="predicted"/>
<accession>A0A136PUX3</accession>
<gene>
    <name evidence="2" type="ORF">AWW66_09980</name>
</gene>
<dbReference type="GO" id="GO:0016887">
    <property type="term" value="F:ATP hydrolysis activity"/>
    <property type="evidence" value="ECO:0007669"/>
    <property type="project" value="InterPro"/>
</dbReference>
<evidence type="ECO:0000313" key="2">
    <source>
        <dbReference type="EMBL" id="KXK62157.1"/>
    </source>
</evidence>
<name>A0A136PUX3_9ACTN</name>
<dbReference type="CDD" id="cd00009">
    <property type="entry name" value="AAA"/>
    <property type="match status" value="1"/>
</dbReference>
<protein>
    <recommendedName>
        <fullName evidence="1">ATPase dynein-related AAA domain-containing protein</fullName>
    </recommendedName>
</protein>
<reference evidence="2 3" key="1">
    <citation type="submission" date="2016-01" db="EMBL/GenBank/DDBJ databases">
        <title>Whole genome sequence and analysis of Micromonospora rosaria DSM 803, which can produce antibacterial substance rosamicin.</title>
        <authorList>
            <person name="Yang H."/>
            <person name="He X."/>
            <person name="Zhu D."/>
        </authorList>
    </citation>
    <scope>NUCLEOTIDE SEQUENCE [LARGE SCALE GENOMIC DNA]</scope>
    <source>
        <strain evidence="2 3">DSM 803</strain>
    </source>
</reference>
<feature type="domain" description="ATPase dynein-related AAA" evidence="1">
    <location>
        <begin position="34"/>
        <end position="153"/>
    </location>
</feature>
<dbReference type="Pfam" id="PF07728">
    <property type="entry name" value="AAA_5"/>
    <property type="match status" value="1"/>
</dbReference>
<dbReference type="GO" id="GO:0005524">
    <property type="term" value="F:ATP binding"/>
    <property type="evidence" value="ECO:0007669"/>
    <property type="project" value="InterPro"/>
</dbReference>
<dbReference type="Proteomes" id="UP000070620">
    <property type="component" value="Unassembled WGS sequence"/>
</dbReference>
<dbReference type="SUPFAM" id="SSF52540">
    <property type="entry name" value="P-loop containing nucleoside triphosphate hydrolases"/>
    <property type="match status" value="1"/>
</dbReference>
<dbReference type="EMBL" id="LRQV01000025">
    <property type="protein sequence ID" value="KXK62157.1"/>
    <property type="molecule type" value="Genomic_DNA"/>
</dbReference>
<keyword evidence="3" id="KW-1185">Reference proteome</keyword>
<evidence type="ECO:0000313" key="3">
    <source>
        <dbReference type="Proteomes" id="UP000070620"/>
    </source>
</evidence>
<dbReference type="InterPro" id="IPR027417">
    <property type="entry name" value="P-loop_NTPase"/>
</dbReference>